<dbReference type="PANTHER" id="PTHR43767">
    <property type="entry name" value="LONG-CHAIN-FATTY-ACID--COA LIGASE"/>
    <property type="match status" value="1"/>
</dbReference>
<comment type="similarity">
    <text evidence="1">Belongs to the ATP-dependent AMP-binding enzyme family.</text>
</comment>
<dbReference type="GO" id="GO:0016877">
    <property type="term" value="F:ligase activity, forming carbon-sulfur bonds"/>
    <property type="evidence" value="ECO:0007669"/>
    <property type="project" value="UniProtKB-ARBA"/>
</dbReference>
<protein>
    <submittedName>
        <fullName evidence="5">Long-chain-fatty-acid--CoA ligase</fullName>
    </submittedName>
</protein>
<feature type="domain" description="AMP-dependent synthetase/ligase" evidence="3">
    <location>
        <begin position="10"/>
        <end position="359"/>
    </location>
</feature>
<accession>A0A8J3TII8</accession>
<dbReference type="Pfam" id="PF13193">
    <property type="entry name" value="AMP-binding_C"/>
    <property type="match status" value="1"/>
</dbReference>
<dbReference type="SUPFAM" id="SSF56801">
    <property type="entry name" value="Acetyl-CoA synthetase-like"/>
    <property type="match status" value="1"/>
</dbReference>
<dbReference type="InterPro" id="IPR020845">
    <property type="entry name" value="AMP-binding_CS"/>
</dbReference>
<dbReference type="Proteomes" id="UP000599074">
    <property type="component" value="Unassembled WGS sequence"/>
</dbReference>
<dbReference type="InterPro" id="IPR000873">
    <property type="entry name" value="AMP-dep_synth/lig_dom"/>
</dbReference>
<dbReference type="Gene3D" id="3.30.300.30">
    <property type="match status" value="1"/>
</dbReference>
<keyword evidence="6" id="KW-1185">Reference proteome</keyword>
<sequence length="498" mass="53656">MTNLAAGLLRTAERFPDRPALRLGDDVMTYAQLDDASARVVTYLRLCGVQPGDRVGLMLPNVPQFAVAYYGILRAGAVVVPMNPLLKGREVDFYLDDSEAAGMLAWYGGVDQGAAREGDRVSLVVEPSSFAELLAGHEPTPGLVERDGQDTAVVLYTSGTTGQPKGAELTHDNLRRNAEVTSTTLVDLSHEDVLFGALPLFHSFGQTVALNCAVRTGACLTLLPRFDPEQALAILTGHRVTVFAGVPTMFGALLNAAGTDDHDLSALRVCVSGGAALPVELLHRFERRFGTMILEGYGLSETSPVASFNHPDRPRKPGTIGTPIEGVEMRLAGPGGEDVPDGEVGEILIRGHNVMKGYWRRPDATAEAIVDGWLRTGDLARRDTDGYYAIVDRTKDLVIRGGYNVYPREVEEVLYEHPAVAEAAVLGMPHRTLGEEVVAVVALRPGASATGEELREHVKGQIAAYKYPRQVWIVDALPKGATGKILKRSITVPPQQPQ</sequence>
<proteinExistence type="inferred from homology"/>
<feature type="domain" description="AMP-binding enzyme C-terminal" evidence="4">
    <location>
        <begin position="409"/>
        <end position="484"/>
    </location>
</feature>
<name>A0A8J3TII8_9ACTN</name>
<dbReference type="Gene3D" id="3.40.50.12780">
    <property type="entry name" value="N-terminal domain of ligase-like"/>
    <property type="match status" value="1"/>
</dbReference>
<dbReference type="EMBL" id="BOON01000059">
    <property type="protein sequence ID" value="GII25797.1"/>
    <property type="molecule type" value="Genomic_DNA"/>
</dbReference>
<comment type="caution">
    <text evidence="5">The sequence shown here is derived from an EMBL/GenBank/DDBJ whole genome shotgun (WGS) entry which is preliminary data.</text>
</comment>
<gene>
    <name evidence="5" type="primary">fadD_4</name>
    <name evidence="5" type="ORF">Pme01_53940</name>
</gene>
<dbReference type="PROSITE" id="PS00455">
    <property type="entry name" value="AMP_BINDING"/>
    <property type="match status" value="1"/>
</dbReference>
<dbReference type="PANTHER" id="PTHR43767:SF12">
    <property type="entry name" value="AMP-DEPENDENT SYNTHETASE AND LIGASE"/>
    <property type="match status" value="1"/>
</dbReference>
<dbReference type="RefSeq" id="WP_168118102.1">
    <property type="nucleotide sequence ID" value="NZ_BOON01000059.1"/>
</dbReference>
<dbReference type="InterPro" id="IPR050237">
    <property type="entry name" value="ATP-dep_AMP-bd_enzyme"/>
</dbReference>
<organism evidence="5 6">
    <name type="scientific">Planosporangium mesophilum</name>
    <dbReference type="NCBI Taxonomy" id="689768"/>
    <lineage>
        <taxon>Bacteria</taxon>
        <taxon>Bacillati</taxon>
        <taxon>Actinomycetota</taxon>
        <taxon>Actinomycetes</taxon>
        <taxon>Micromonosporales</taxon>
        <taxon>Micromonosporaceae</taxon>
        <taxon>Planosporangium</taxon>
    </lineage>
</organism>
<dbReference type="InterPro" id="IPR025110">
    <property type="entry name" value="AMP-bd_C"/>
</dbReference>
<reference evidence="5" key="1">
    <citation type="submission" date="2021-01" db="EMBL/GenBank/DDBJ databases">
        <title>Whole genome shotgun sequence of Planosporangium mesophilum NBRC 109066.</title>
        <authorList>
            <person name="Komaki H."/>
            <person name="Tamura T."/>
        </authorList>
    </citation>
    <scope>NUCLEOTIDE SEQUENCE</scope>
    <source>
        <strain evidence="5">NBRC 109066</strain>
    </source>
</reference>
<evidence type="ECO:0000256" key="1">
    <source>
        <dbReference type="ARBA" id="ARBA00006432"/>
    </source>
</evidence>
<evidence type="ECO:0000256" key="2">
    <source>
        <dbReference type="ARBA" id="ARBA00022598"/>
    </source>
</evidence>
<dbReference type="CDD" id="cd05936">
    <property type="entry name" value="FC-FACS_FadD_like"/>
    <property type="match status" value="1"/>
</dbReference>
<evidence type="ECO:0000313" key="6">
    <source>
        <dbReference type="Proteomes" id="UP000599074"/>
    </source>
</evidence>
<dbReference type="InterPro" id="IPR042099">
    <property type="entry name" value="ANL_N_sf"/>
</dbReference>
<dbReference type="AlphaFoldDB" id="A0A8J3TII8"/>
<evidence type="ECO:0000259" key="4">
    <source>
        <dbReference type="Pfam" id="PF13193"/>
    </source>
</evidence>
<evidence type="ECO:0000259" key="3">
    <source>
        <dbReference type="Pfam" id="PF00501"/>
    </source>
</evidence>
<dbReference type="FunFam" id="3.30.300.30:FF:000008">
    <property type="entry name" value="2,3-dihydroxybenzoate-AMP ligase"/>
    <property type="match status" value="1"/>
</dbReference>
<dbReference type="Pfam" id="PF00501">
    <property type="entry name" value="AMP-binding"/>
    <property type="match status" value="1"/>
</dbReference>
<evidence type="ECO:0000313" key="5">
    <source>
        <dbReference type="EMBL" id="GII25797.1"/>
    </source>
</evidence>
<keyword evidence="2 5" id="KW-0436">Ligase</keyword>
<dbReference type="InterPro" id="IPR045851">
    <property type="entry name" value="AMP-bd_C_sf"/>
</dbReference>